<evidence type="ECO:0000313" key="3">
    <source>
        <dbReference type="Proteomes" id="UP000628017"/>
    </source>
</evidence>
<evidence type="ECO:0008006" key="4">
    <source>
        <dbReference type="Google" id="ProtNLM"/>
    </source>
</evidence>
<accession>A0A916R0E4</accession>
<name>A0A916R0E4_9RHOB</name>
<reference evidence="2" key="2">
    <citation type="submission" date="2020-09" db="EMBL/GenBank/DDBJ databases">
        <authorList>
            <person name="Sun Q."/>
            <person name="Zhou Y."/>
        </authorList>
    </citation>
    <scope>NUCLEOTIDE SEQUENCE</scope>
    <source>
        <strain evidence="2">CGMCC 1.15880</strain>
    </source>
</reference>
<protein>
    <recommendedName>
        <fullName evidence="4">D-galactarate dehydratase</fullName>
    </recommendedName>
</protein>
<proteinExistence type="predicted"/>
<feature type="region of interest" description="Disordered" evidence="1">
    <location>
        <begin position="34"/>
        <end position="63"/>
    </location>
</feature>
<feature type="region of interest" description="Disordered" evidence="1">
    <location>
        <begin position="72"/>
        <end position="91"/>
    </location>
</feature>
<dbReference type="AlphaFoldDB" id="A0A916R0E4"/>
<dbReference type="RefSeq" id="WP_188676207.1">
    <property type="nucleotide sequence ID" value="NZ_BMKA01000003.1"/>
</dbReference>
<dbReference type="EMBL" id="BMKA01000003">
    <property type="protein sequence ID" value="GGA24458.1"/>
    <property type="molecule type" value="Genomic_DNA"/>
</dbReference>
<dbReference type="PROSITE" id="PS51257">
    <property type="entry name" value="PROKAR_LIPOPROTEIN"/>
    <property type="match status" value="1"/>
</dbReference>
<evidence type="ECO:0000256" key="1">
    <source>
        <dbReference type="SAM" id="MobiDB-lite"/>
    </source>
</evidence>
<dbReference type="Proteomes" id="UP000628017">
    <property type="component" value="Unassembled WGS sequence"/>
</dbReference>
<feature type="compositionally biased region" description="Basic and acidic residues" evidence="1">
    <location>
        <begin position="80"/>
        <end position="89"/>
    </location>
</feature>
<reference evidence="2" key="1">
    <citation type="journal article" date="2014" name="Int. J. Syst. Evol. Microbiol.">
        <title>Complete genome sequence of Corynebacterium casei LMG S-19264T (=DSM 44701T), isolated from a smear-ripened cheese.</title>
        <authorList>
            <consortium name="US DOE Joint Genome Institute (JGI-PGF)"/>
            <person name="Walter F."/>
            <person name="Albersmeier A."/>
            <person name="Kalinowski J."/>
            <person name="Ruckert C."/>
        </authorList>
    </citation>
    <scope>NUCLEOTIDE SEQUENCE</scope>
    <source>
        <strain evidence="2">CGMCC 1.15880</strain>
    </source>
</reference>
<gene>
    <name evidence="2" type="ORF">GCM10011498_26820</name>
</gene>
<evidence type="ECO:0000313" key="2">
    <source>
        <dbReference type="EMBL" id="GGA24458.1"/>
    </source>
</evidence>
<sequence>MKTPLLLTTIATLALAGCGDQGFGLFKRGDKDAKPVAEAPVAPPEPAQSHPDTTALNKGGALTQDAAGAVSETALAEATKPVERPEQDKGTTIASLGLLERDGFWLRTPLVSSEADGRVVVEGSGASVNLRLLPSGGESGAGSQLSIAAMQVLGVPITDLVKVQVFIR</sequence>
<organism evidence="2 3">
    <name type="scientific">Neptunicoccus cionae</name>
    <dbReference type="NCBI Taxonomy" id="2035344"/>
    <lineage>
        <taxon>Bacteria</taxon>
        <taxon>Pseudomonadati</taxon>
        <taxon>Pseudomonadota</taxon>
        <taxon>Alphaproteobacteria</taxon>
        <taxon>Rhodobacterales</taxon>
        <taxon>Paracoccaceae</taxon>
        <taxon>Neptunicoccus</taxon>
    </lineage>
</organism>
<comment type="caution">
    <text evidence="2">The sequence shown here is derived from an EMBL/GenBank/DDBJ whole genome shotgun (WGS) entry which is preliminary data.</text>
</comment>
<keyword evidence="3" id="KW-1185">Reference proteome</keyword>